<evidence type="ECO:0000256" key="7">
    <source>
        <dbReference type="SAM" id="Phobius"/>
    </source>
</evidence>
<evidence type="ECO:0000313" key="11">
    <source>
        <dbReference type="Proteomes" id="UP000800303"/>
    </source>
</evidence>
<dbReference type="InterPro" id="IPR003660">
    <property type="entry name" value="HAMP_dom"/>
</dbReference>
<organism evidence="10 11">
    <name type="scientific">Saccharibacillus alkalitolerans</name>
    <dbReference type="NCBI Taxonomy" id="2705290"/>
    <lineage>
        <taxon>Bacteria</taxon>
        <taxon>Bacillati</taxon>
        <taxon>Bacillota</taxon>
        <taxon>Bacilli</taxon>
        <taxon>Bacillales</taxon>
        <taxon>Paenibacillaceae</taxon>
        <taxon>Saccharibacillus</taxon>
    </lineage>
</organism>
<dbReference type="SUPFAM" id="SSF58104">
    <property type="entry name" value="Methyl-accepting chemotaxis protein (MCP) signaling domain"/>
    <property type="match status" value="1"/>
</dbReference>
<evidence type="ECO:0000256" key="5">
    <source>
        <dbReference type="ARBA" id="ARBA00029447"/>
    </source>
</evidence>
<comment type="subcellular location">
    <subcellularLocation>
        <location evidence="1">Cell membrane</location>
    </subcellularLocation>
</comment>
<sequence>MTSMKMKMILPLVIVMALVSSAIAGVAYKLTEDSLLRKENTTLITAKIGLENALIAQKTAEDVMEQEMIGQSVLLSYLYDRGSLDYATVKALVQKAGIDEVWISDEQGKLALTNFGEKVDFDFGADPKAQAYEFMKLITGGETSVSQPAQNRTVDGKLYKFVGVSGWSSPRIIQVGRDGAKLTELEQKIGARTVLTDLKEQLGDDVKFAGVLDASGQLTFSTEAEGFKPDASFSALMQSGLKNGKPVLDSFDGQKAAYHFATLSNGETLVLILSDEVLDTILHITILTAALGLAVAAGLLFVVIGRQVKRIGALRRAMTEIGEGEGDLTQRLTIGSKDEIGHLGEAANLFIAKIQSIVSEVKESALLGTSGAREINDMTGRTRKIAADINGSIQEIASSASKQAEYVEQGMREIQSLAEGISVGRSQAEGLNGQSLLAIKQEEKGDLLMNDLLDGIRTNEAASRSVEEKLGTLMRDIEAIHVMAEDIHRISRQTNLLSLNAGIEAARAGEHGRGFSVVASEINKLSEEVGVSVNRIQNLVTNVIESGEQTVGAIQTANRQTRAQEEKVRDVSEIFAEMRASLQQMSGTTRDLAAEMTGLNQGKEQMLEFVQMVSAHAEQTAASTEEILAAIESQTSGFENVDDRSAALRSTMEKLEEAVNRFKV</sequence>
<protein>
    <submittedName>
        <fullName evidence="10">Methyl-accepting chemotaxis protein</fullName>
    </submittedName>
</protein>
<keyword evidence="7" id="KW-0812">Transmembrane</keyword>
<dbReference type="PANTHER" id="PTHR32089">
    <property type="entry name" value="METHYL-ACCEPTING CHEMOTAXIS PROTEIN MCPB"/>
    <property type="match status" value="1"/>
</dbReference>
<accession>A0ABX0F916</accession>
<name>A0ABX0F916_9BACL</name>
<proteinExistence type="inferred from homology"/>
<evidence type="ECO:0000256" key="3">
    <source>
        <dbReference type="ARBA" id="ARBA00023136"/>
    </source>
</evidence>
<feature type="transmembrane region" description="Helical" evidence="7">
    <location>
        <begin position="281"/>
        <end position="305"/>
    </location>
</feature>
<keyword evidence="4 6" id="KW-0807">Transducer</keyword>
<dbReference type="CDD" id="cd06225">
    <property type="entry name" value="HAMP"/>
    <property type="match status" value="1"/>
</dbReference>
<evidence type="ECO:0000256" key="1">
    <source>
        <dbReference type="ARBA" id="ARBA00004236"/>
    </source>
</evidence>
<keyword evidence="7" id="KW-1133">Transmembrane helix</keyword>
<feature type="domain" description="Methyl-accepting transducer" evidence="8">
    <location>
        <begin position="378"/>
        <end position="635"/>
    </location>
</feature>
<dbReference type="PROSITE" id="PS50111">
    <property type="entry name" value="CHEMOTAXIS_TRANSDUC_2"/>
    <property type="match status" value="1"/>
</dbReference>
<evidence type="ECO:0000259" key="9">
    <source>
        <dbReference type="PROSITE" id="PS50885"/>
    </source>
</evidence>
<comment type="similarity">
    <text evidence="5">Belongs to the methyl-accepting chemotaxis (MCP) protein family.</text>
</comment>
<keyword evidence="3 7" id="KW-0472">Membrane</keyword>
<reference evidence="10 11" key="1">
    <citation type="submission" date="2020-01" db="EMBL/GenBank/DDBJ databases">
        <title>Polyphasic characterisation and genomic insights into a novel alkali tolerant bacterium VR-M41.</title>
        <authorList>
            <person name="Vemuluri V.R."/>
        </authorList>
    </citation>
    <scope>NUCLEOTIDE SEQUENCE [LARGE SCALE GENOMIC DNA]</scope>
    <source>
        <strain evidence="10 11">VR-M41</strain>
    </source>
</reference>
<evidence type="ECO:0000256" key="4">
    <source>
        <dbReference type="ARBA" id="ARBA00023224"/>
    </source>
</evidence>
<evidence type="ECO:0000259" key="8">
    <source>
        <dbReference type="PROSITE" id="PS50111"/>
    </source>
</evidence>
<dbReference type="SMART" id="SM00304">
    <property type="entry name" value="HAMP"/>
    <property type="match status" value="1"/>
</dbReference>
<evidence type="ECO:0000313" key="10">
    <source>
        <dbReference type="EMBL" id="NGZ77372.1"/>
    </source>
</evidence>
<dbReference type="Gene3D" id="6.10.340.10">
    <property type="match status" value="1"/>
</dbReference>
<keyword evidence="11" id="KW-1185">Reference proteome</keyword>
<feature type="domain" description="HAMP" evidence="9">
    <location>
        <begin position="305"/>
        <end position="359"/>
    </location>
</feature>
<keyword evidence="2" id="KW-1003">Cell membrane</keyword>
<comment type="caution">
    <text evidence="10">The sequence shown here is derived from an EMBL/GenBank/DDBJ whole genome shotgun (WGS) entry which is preliminary data.</text>
</comment>
<evidence type="ECO:0000256" key="2">
    <source>
        <dbReference type="ARBA" id="ARBA00022475"/>
    </source>
</evidence>
<dbReference type="SMART" id="SM00283">
    <property type="entry name" value="MA"/>
    <property type="match status" value="1"/>
</dbReference>
<evidence type="ECO:0000256" key="6">
    <source>
        <dbReference type="PROSITE-ProRule" id="PRU00284"/>
    </source>
</evidence>
<dbReference type="Gene3D" id="1.10.287.950">
    <property type="entry name" value="Methyl-accepting chemotaxis protein"/>
    <property type="match status" value="1"/>
</dbReference>
<dbReference type="Proteomes" id="UP000800303">
    <property type="component" value="Unassembled WGS sequence"/>
</dbReference>
<dbReference type="InterPro" id="IPR004089">
    <property type="entry name" value="MCPsignal_dom"/>
</dbReference>
<dbReference type="RefSeq" id="WP_166277631.1">
    <property type="nucleotide sequence ID" value="NZ_JAAFGS010000008.1"/>
</dbReference>
<dbReference type="PROSITE" id="PS50885">
    <property type="entry name" value="HAMP"/>
    <property type="match status" value="1"/>
</dbReference>
<dbReference type="EMBL" id="JAAFGS010000008">
    <property type="protein sequence ID" value="NGZ77372.1"/>
    <property type="molecule type" value="Genomic_DNA"/>
</dbReference>
<gene>
    <name evidence="10" type="ORF">GYN08_18950</name>
</gene>
<dbReference type="Pfam" id="PF00672">
    <property type="entry name" value="HAMP"/>
    <property type="match status" value="1"/>
</dbReference>
<dbReference type="Pfam" id="PF00015">
    <property type="entry name" value="MCPsignal"/>
    <property type="match status" value="1"/>
</dbReference>
<dbReference type="PANTHER" id="PTHR32089:SF114">
    <property type="entry name" value="METHYL-ACCEPTING CHEMOTAXIS PROTEIN MCPB"/>
    <property type="match status" value="1"/>
</dbReference>